<feature type="transmembrane region" description="Helical" evidence="1">
    <location>
        <begin position="73"/>
        <end position="89"/>
    </location>
</feature>
<evidence type="ECO:0008006" key="4">
    <source>
        <dbReference type="Google" id="ProtNLM"/>
    </source>
</evidence>
<keyword evidence="1" id="KW-1133">Transmembrane helix</keyword>
<feature type="transmembrane region" description="Helical" evidence="1">
    <location>
        <begin position="109"/>
        <end position="126"/>
    </location>
</feature>
<keyword evidence="1" id="KW-0812">Transmembrane</keyword>
<evidence type="ECO:0000313" key="3">
    <source>
        <dbReference type="Proteomes" id="UP000269115"/>
    </source>
</evidence>
<protein>
    <recommendedName>
        <fullName evidence="4">Transmembrane protein</fullName>
    </recommendedName>
</protein>
<organism evidence="2 3">
    <name type="scientific">Pseudomonas putida</name>
    <name type="common">Arthrobacter siderocapsulatus</name>
    <dbReference type="NCBI Taxonomy" id="303"/>
    <lineage>
        <taxon>Bacteria</taxon>
        <taxon>Pseudomonadati</taxon>
        <taxon>Pseudomonadota</taxon>
        <taxon>Gammaproteobacteria</taxon>
        <taxon>Pseudomonadales</taxon>
        <taxon>Pseudomonadaceae</taxon>
        <taxon>Pseudomonas</taxon>
    </lineage>
</organism>
<dbReference type="AlphaFoldDB" id="A0A9X8EG66"/>
<feature type="transmembrane region" description="Helical" evidence="1">
    <location>
        <begin position="138"/>
        <end position="157"/>
    </location>
</feature>
<proteinExistence type="predicted"/>
<keyword evidence="1" id="KW-0472">Membrane</keyword>
<evidence type="ECO:0000256" key="1">
    <source>
        <dbReference type="SAM" id="Phobius"/>
    </source>
</evidence>
<sequence>MDLLVRFDFRLLSLLLYLACLYPEACAWGHDSVLRGMHALSMGWLAGGLWFANPLLLGAFATHRKDPKTAYRLGWCALLLAGSALALGWTDWSPIPPAPHGGPDVRTGYYLWLASMLAFVIGQHRYRRQPRLTQPALGWLHWVLVAGIVLTIPLSFVKATVAPARPVYMNLGEPPAACDDCELGVN</sequence>
<dbReference type="Proteomes" id="UP000269115">
    <property type="component" value="Unassembled WGS sequence"/>
</dbReference>
<accession>A0A9X8EG66</accession>
<name>A0A9X8EG66_PSEPU</name>
<comment type="caution">
    <text evidence="2">The sequence shown here is derived from an EMBL/GenBank/DDBJ whole genome shotgun (WGS) entry which is preliminary data.</text>
</comment>
<gene>
    <name evidence="2" type="ORF">EDF85_2388</name>
</gene>
<dbReference type="EMBL" id="RJUR01000013">
    <property type="protein sequence ID" value="ROQ49606.1"/>
    <property type="molecule type" value="Genomic_DNA"/>
</dbReference>
<reference evidence="2 3" key="1">
    <citation type="submission" date="2018-11" db="EMBL/GenBank/DDBJ databases">
        <title>Genomic analyses of the natural microbiome of Caenorhabditis elegans.</title>
        <authorList>
            <person name="Samuel B."/>
        </authorList>
    </citation>
    <scope>NUCLEOTIDE SEQUENCE [LARGE SCALE GENOMIC DNA]</scope>
    <source>
        <strain evidence="2 3">BIGb0473</strain>
    </source>
</reference>
<feature type="transmembrane region" description="Helical" evidence="1">
    <location>
        <begin position="39"/>
        <end position="61"/>
    </location>
</feature>
<evidence type="ECO:0000313" key="2">
    <source>
        <dbReference type="EMBL" id="ROQ49606.1"/>
    </source>
</evidence>